<evidence type="ECO:0000313" key="3">
    <source>
        <dbReference type="Proteomes" id="UP000604475"/>
    </source>
</evidence>
<dbReference type="RefSeq" id="WP_203002624.1">
    <property type="nucleotide sequence ID" value="NZ_JADWYU010000150.1"/>
</dbReference>
<dbReference type="PANTHER" id="PTHR48207:SF3">
    <property type="entry name" value="SUCCINATE--HYDROXYMETHYLGLUTARATE COA-TRANSFERASE"/>
    <property type="match status" value="1"/>
</dbReference>
<dbReference type="InterPro" id="IPR044855">
    <property type="entry name" value="CoA-Trfase_III_dom3_sf"/>
</dbReference>
<keyword evidence="3" id="KW-1185">Reference proteome</keyword>
<dbReference type="InterPro" id="IPR050483">
    <property type="entry name" value="CoA-transferase_III_domain"/>
</dbReference>
<dbReference type="EMBL" id="JAEACQ010000295">
    <property type="protein sequence ID" value="MBL7632097.1"/>
    <property type="molecule type" value="Genomic_DNA"/>
</dbReference>
<accession>A0A937RKS3</accession>
<dbReference type="Proteomes" id="UP000604475">
    <property type="component" value="Unassembled WGS sequence"/>
</dbReference>
<comment type="caution">
    <text evidence="2">The sequence shown here is derived from an EMBL/GenBank/DDBJ whole genome shotgun (WGS) entry which is preliminary data.</text>
</comment>
<keyword evidence="1 2" id="KW-0808">Transferase</keyword>
<dbReference type="Gene3D" id="3.40.50.10540">
    <property type="entry name" value="Crotonobetainyl-coa:carnitine coa-transferase, domain 1"/>
    <property type="match status" value="1"/>
</dbReference>
<evidence type="ECO:0000256" key="1">
    <source>
        <dbReference type="ARBA" id="ARBA00022679"/>
    </source>
</evidence>
<name>A0A937RKS3_9ACTN</name>
<evidence type="ECO:0000313" key="2">
    <source>
        <dbReference type="EMBL" id="MBL7632097.1"/>
    </source>
</evidence>
<dbReference type="SUPFAM" id="SSF89796">
    <property type="entry name" value="CoA-transferase family III (CaiB/BaiF)"/>
    <property type="match status" value="1"/>
</dbReference>
<dbReference type="AlphaFoldDB" id="A0A937RKS3"/>
<sequence>MTTQARWPCSPANSGRPLHGVKILDLSRVLAGPFCTMILADLGADVVKVEAPGGDETRRWGPPFFQGTAAYYFGPNRNKWGVVADLASPAGRERLDALLVEADVVVHNFTGEIAARLGVEWERVVRINPRIVHLTLSGFGPEEPERRGYDLIVQALGGIMAVTGEADGGPVKVGVPIADLTAGLYAVSAVTAALYERDRTGSGTPIHVSLYEAMLSLLSNQAAGWFLASASAERMGTEHPHVVPYGVYPTRTSPIVIAAGTDGQFRELCSVLGRPELAADARFGSNSARVAHRTELRKELEQALAERAASEWAEVLDRRGVPNGVVRAVPEALTAPEARSVRTVSHPNLGDITLAMTPIRVGGQILEPYMAPPTLGEHDRVVFPD</sequence>
<protein>
    <submittedName>
        <fullName evidence="2">CoA transferase</fullName>
    </submittedName>
</protein>
<dbReference type="Pfam" id="PF02515">
    <property type="entry name" value="CoA_transf_3"/>
    <property type="match status" value="1"/>
</dbReference>
<dbReference type="Gene3D" id="3.30.1540.10">
    <property type="entry name" value="formyl-coa transferase, domain 3"/>
    <property type="match status" value="1"/>
</dbReference>
<dbReference type="InterPro" id="IPR003673">
    <property type="entry name" value="CoA-Trfase_fam_III"/>
</dbReference>
<dbReference type="GO" id="GO:0008410">
    <property type="term" value="F:CoA-transferase activity"/>
    <property type="evidence" value="ECO:0007669"/>
    <property type="project" value="TreeGrafter"/>
</dbReference>
<proteinExistence type="predicted"/>
<reference evidence="2" key="1">
    <citation type="submission" date="2020-12" db="EMBL/GenBank/DDBJ databases">
        <title>Genomic characterization of non-nitrogen-fixing Frankia strains.</title>
        <authorList>
            <person name="Carlos-Shanley C."/>
            <person name="Guerra T."/>
            <person name="Hahn D."/>
        </authorList>
    </citation>
    <scope>NUCLEOTIDE SEQUENCE</scope>
    <source>
        <strain evidence="2">CN6</strain>
    </source>
</reference>
<dbReference type="PANTHER" id="PTHR48207">
    <property type="entry name" value="SUCCINATE--HYDROXYMETHYLGLUTARATE COA-TRANSFERASE"/>
    <property type="match status" value="1"/>
</dbReference>
<gene>
    <name evidence="2" type="ORF">I7412_34085</name>
</gene>
<dbReference type="InterPro" id="IPR023606">
    <property type="entry name" value="CoA-Trfase_III_dom_1_sf"/>
</dbReference>
<organism evidence="2 3">
    <name type="scientific">Frankia nepalensis</name>
    <dbReference type="NCBI Taxonomy" id="1836974"/>
    <lineage>
        <taxon>Bacteria</taxon>
        <taxon>Bacillati</taxon>
        <taxon>Actinomycetota</taxon>
        <taxon>Actinomycetes</taxon>
        <taxon>Frankiales</taxon>
        <taxon>Frankiaceae</taxon>
        <taxon>Frankia</taxon>
    </lineage>
</organism>